<comment type="caution">
    <text evidence="5">The sequence shown here is derived from an EMBL/GenBank/DDBJ whole genome shotgun (WGS) entry which is preliminary data.</text>
</comment>
<evidence type="ECO:0000256" key="2">
    <source>
        <dbReference type="ARBA" id="ARBA00022603"/>
    </source>
</evidence>
<protein>
    <recommendedName>
        <fullName evidence="1">DNA (cytosine-5-)-methyltransferase</fullName>
        <ecNumber evidence="1">2.1.1.37</ecNumber>
    </recommendedName>
</protein>
<dbReference type="Gene3D" id="3.40.50.150">
    <property type="entry name" value="Vaccinia Virus protein VP39"/>
    <property type="match status" value="1"/>
</dbReference>
<dbReference type="InterPro" id="IPR050390">
    <property type="entry name" value="C5-Methyltransferase"/>
</dbReference>
<keyword evidence="2" id="KW-0489">Methyltransferase</keyword>
<feature type="non-terminal residue" evidence="5">
    <location>
        <position position="125"/>
    </location>
</feature>
<name>X0ZFV5_9ZZZZ</name>
<dbReference type="Pfam" id="PF00145">
    <property type="entry name" value="DNA_methylase"/>
    <property type="match status" value="1"/>
</dbReference>
<evidence type="ECO:0000256" key="4">
    <source>
        <dbReference type="ARBA" id="ARBA00022691"/>
    </source>
</evidence>
<proteinExistence type="predicted"/>
<dbReference type="PANTHER" id="PTHR10629">
    <property type="entry name" value="CYTOSINE-SPECIFIC METHYLTRANSFERASE"/>
    <property type="match status" value="1"/>
</dbReference>
<dbReference type="GO" id="GO:0003886">
    <property type="term" value="F:DNA (cytosine-5-)-methyltransferase activity"/>
    <property type="evidence" value="ECO:0007669"/>
    <property type="project" value="UniProtKB-EC"/>
</dbReference>
<keyword evidence="4" id="KW-0949">S-adenosyl-L-methionine</keyword>
<accession>X0ZFV5</accession>
<dbReference type="GO" id="GO:0032259">
    <property type="term" value="P:methylation"/>
    <property type="evidence" value="ECO:0007669"/>
    <property type="project" value="UniProtKB-KW"/>
</dbReference>
<dbReference type="InterPro" id="IPR001525">
    <property type="entry name" value="C5_MeTfrase"/>
</dbReference>
<evidence type="ECO:0000256" key="1">
    <source>
        <dbReference type="ARBA" id="ARBA00011975"/>
    </source>
</evidence>
<keyword evidence="3" id="KW-0808">Transferase</keyword>
<organism evidence="5">
    <name type="scientific">marine sediment metagenome</name>
    <dbReference type="NCBI Taxonomy" id="412755"/>
    <lineage>
        <taxon>unclassified sequences</taxon>
        <taxon>metagenomes</taxon>
        <taxon>ecological metagenomes</taxon>
    </lineage>
</organism>
<reference evidence="5" key="1">
    <citation type="journal article" date="2014" name="Front. Microbiol.">
        <title>High frequency of phylogenetically diverse reductive dehalogenase-homologous genes in deep subseafloor sedimentary metagenomes.</title>
        <authorList>
            <person name="Kawai M."/>
            <person name="Futagami T."/>
            <person name="Toyoda A."/>
            <person name="Takaki Y."/>
            <person name="Nishi S."/>
            <person name="Hori S."/>
            <person name="Arai W."/>
            <person name="Tsubouchi T."/>
            <person name="Morono Y."/>
            <person name="Uchiyama I."/>
            <person name="Ito T."/>
            <person name="Fujiyama A."/>
            <person name="Inagaki F."/>
            <person name="Takami H."/>
        </authorList>
    </citation>
    <scope>NUCLEOTIDE SEQUENCE</scope>
    <source>
        <strain evidence="5">Expedition CK06-06</strain>
    </source>
</reference>
<evidence type="ECO:0000256" key="3">
    <source>
        <dbReference type="ARBA" id="ARBA00022679"/>
    </source>
</evidence>
<dbReference type="AlphaFoldDB" id="X0ZFV5"/>
<dbReference type="PANTHER" id="PTHR10629:SF52">
    <property type="entry name" value="DNA (CYTOSINE-5)-METHYLTRANSFERASE 1"/>
    <property type="match status" value="1"/>
</dbReference>
<dbReference type="GO" id="GO:0005634">
    <property type="term" value="C:nucleus"/>
    <property type="evidence" value="ECO:0007669"/>
    <property type="project" value="TreeGrafter"/>
</dbReference>
<gene>
    <name evidence="5" type="ORF">S01H4_08247</name>
</gene>
<evidence type="ECO:0000313" key="5">
    <source>
        <dbReference type="EMBL" id="GAG68179.1"/>
    </source>
</evidence>
<dbReference type="GO" id="GO:0044027">
    <property type="term" value="P:negative regulation of gene expression via chromosomal CpG island methylation"/>
    <property type="evidence" value="ECO:0007669"/>
    <property type="project" value="TreeGrafter"/>
</dbReference>
<dbReference type="SUPFAM" id="SSF53335">
    <property type="entry name" value="S-adenosyl-L-methionine-dependent methyltransferases"/>
    <property type="match status" value="1"/>
</dbReference>
<dbReference type="GO" id="GO:0003677">
    <property type="term" value="F:DNA binding"/>
    <property type="evidence" value="ECO:0007669"/>
    <property type="project" value="TreeGrafter"/>
</dbReference>
<dbReference type="InterPro" id="IPR029063">
    <property type="entry name" value="SAM-dependent_MTases_sf"/>
</dbReference>
<dbReference type="EC" id="2.1.1.37" evidence="1"/>
<dbReference type="EMBL" id="BART01002804">
    <property type="protein sequence ID" value="GAG68179.1"/>
    <property type="molecule type" value="Genomic_DNA"/>
</dbReference>
<sequence>MLSRHVEENHNYLTYTDLFAGCGGLSLGLEWAGFKRVSSIENSPDASLTYFHNLIRREKSTDNWHNFLDSTEMQISEGLIIGDITTRFEDFLTSCRKRAHHVALIAGGPPCQGFSTAGRRNPNDP</sequence>
<dbReference type="PROSITE" id="PS51679">
    <property type="entry name" value="SAM_MT_C5"/>
    <property type="match status" value="1"/>
</dbReference>